<sequence>MTTTTKTKLQTIDAQHHIHPFTDSGDLVKKGTRVIERAEGVYLYDSEGNKILDGMAGLWCVNIGYGRQELIDAATEQMQQLPYYNSFFQCTTPPTIELAELLSELAPDHLNHVFFTGSGSESNDTMLRLARHYWACKGKPNKQVIIARKNAYHGSTVAGASLSGMTVMHKQGALPIAGIEHINQPYWFGEGFDEDPNEFGLRVARELEEKILELGEDNVAAFIAEPVQGAGGVVIPPESYWPEIQRICDQYEILLVSDEVICGFGRTGKWFGCDYFGTKPDLMPIAKGISSGYLPIGGVLISDEVAETLKNSGDEFYHGFTYSGHPTAAAVATANIKVLRDEGIVERVDQEIAPYFSEKLQQLASHPIVGEVRTLGLLAAIELMQDKEQHLFFEDKGAVGTRCRDISVTNGLVMRGVGSTMVMSPPLVITKEEIDLLYERVLKTLDDTAAEFL</sequence>
<dbReference type="GO" id="GO:0008483">
    <property type="term" value="F:transaminase activity"/>
    <property type="evidence" value="ECO:0007669"/>
    <property type="project" value="UniProtKB-KW"/>
</dbReference>
<dbReference type="RefSeq" id="WP_233087482.1">
    <property type="nucleotide sequence ID" value="NZ_BAABWN010000002.1"/>
</dbReference>
<keyword evidence="3 4" id="KW-0663">Pyridoxal phosphate</keyword>
<dbReference type="InterPro" id="IPR005814">
    <property type="entry name" value="Aminotrans_3"/>
</dbReference>
<dbReference type="PANTHER" id="PTHR43094:SF1">
    <property type="entry name" value="AMINOTRANSFERASE CLASS-III"/>
    <property type="match status" value="1"/>
</dbReference>
<protein>
    <submittedName>
        <fullName evidence="5">Aspartate aminotransferase family protein</fullName>
    </submittedName>
</protein>
<evidence type="ECO:0000313" key="5">
    <source>
        <dbReference type="EMBL" id="GAA6166835.1"/>
    </source>
</evidence>
<dbReference type="Gene3D" id="3.90.1150.10">
    <property type="entry name" value="Aspartate Aminotransferase, domain 1"/>
    <property type="match status" value="1"/>
</dbReference>
<dbReference type="PROSITE" id="PS00600">
    <property type="entry name" value="AA_TRANSFER_CLASS_3"/>
    <property type="match status" value="1"/>
</dbReference>
<reference evidence="5 6" key="1">
    <citation type="submission" date="2024-04" db="EMBL/GenBank/DDBJ databases">
        <title>Draft genome sequence of Sessilibacter corallicola NBRC 116591.</title>
        <authorList>
            <person name="Miyakawa T."/>
            <person name="Kusuya Y."/>
            <person name="Miura T."/>
        </authorList>
    </citation>
    <scope>NUCLEOTIDE SEQUENCE [LARGE SCALE GENOMIC DNA]</scope>
    <source>
        <strain evidence="5 6">KU-00831-HH</strain>
    </source>
</reference>
<dbReference type="PANTHER" id="PTHR43094">
    <property type="entry name" value="AMINOTRANSFERASE"/>
    <property type="match status" value="1"/>
</dbReference>
<evidence type="ECO:0000256" key="1">
    <source>
        <dbReference type="ARBA" id="ARBA00001933"/>
    </source>
</evidence>
<dbReference type="NCBIfam" id="NF004767">
    <property type="entry name" value="PRK06105.1"/>
    <property type="match status" value="1"/>
</dbReference>
<dbReference type="Gene3D" id="3.40.640.10">
    <property type="entry name" value="Type I PLP-dependent aspartate aminotransferase-like (Major domain)"/>
    <property type="match status" value="1"/>
</dbReference>
<proteinExistence type="inferred from homology"/>
<evidence type="ECO:0000313" key="6">
    <source>
        <dbReference type="Proteomes" id="UP001465153"/>
    </source>
</evidence>
<dbReference type="Pfam" id="PF00202">
    <property type="entry name" value="Aminotran_3"/>
    <property type="match status" value="1"/>
</dbReference>
<evidence type="ECO:0000256" key="4">
    <source>
        <dbReference type="RuleBase" id="RU003560"/>
    </source>
</evidence>
<dbReference type="CDD" id="cd00610">
    <property type="entry name" value="OAT_like"/>
    <property type="match status" value="1"/>
</dbReference>
<keyword evidence="5" id="KW-0032">Aminotransferase</keyword>
<dbReference type="SUPFAM" id="SSF53383">
    <property type="entry name" value="PLP-dependent transferases"/>
    <property type="match status" value="1"/>
</dbReference>
<comment type="cofactor">
    <cofactor evidence="1">
        <name>pyridoxal 5'-phosphate</name>
        <dbReference type="ChEBI" id="CHEBI:597326"/>
    </cofactor>
</comment>
<dbReference type="EMBL" id="BAABWN010000002">
    <property type="protein sequence ID" value="GAA6166835.1"/>
    <property type="molecule type" value="Genomic_DNA"/>
</dbReference>
<dbReference type="NCBIfam" id="NF005682">
    <property type="entry name" value="PRK07480.1"/>
    <property type="match status" value="1"/>
</dbReference>
<comment type="caution">
    <text evidence="5">The sequence shown here is derived from an EMBL/GenBank/DDBJ whole genome shotgun (WGS) entry which is preliminary data.</text>
</comment>
<dbReference type="Proteomes" id="UP001465153">
    <property type="component" value="Unassembled WGS sequence"/>
</dbReference>
<dbReference type="InterPro" id="IPR015421">
    <property type="entry name" value="PyrdxlP-dep_Trfase_major"/>
</dbReference>
<gene>
    <name evidence="5" type="ORF">NBRC116591_06450</name>
</gene>
<dbReference type="PIRSF" id="PIRSF000521">
    <property type="entry name" value="Transaminase_4ab_Lys_Orn"/>
    <property type="match status" value="1"/>
</dbReference>
<evidence type="ECO:0000256" key="2">
    <source>
        <dbReference type="ARBA" id="ARBA00008954"/>
    </source>
</evidence>
<keyword evidence="6" id="KW-1185">Reference proteome</keyword>
<name>A0ABQ0A5B3_9GAMM</name>
<dbReference type="InterPro" id="IPR015422">
    <property type="entry name" value="PyrdxlP-dep_Trfase_small"/>
</dbReference>
<dbReference type="InterPro" id="IPR049704">
    <property type="entry name" value="Aminotrans_3_PPA_site"/>
</dbReference>
<dbReference type="InterPro" id="IPR015424">
    <property type="entry name" value="PyrdxlP-dep_Trfase"/>
</dbReference>
<organism evidence="5 6">
    <name type="scientific">Sessilibacter corallicola</name>
    <dbReference type="NCBI Taxonomy" id="2904075"/>
    <lineage>
        <taxon>Bacteria</taxon>
        <taxon>Pseudomonadati</taxon>
        <taxon>Pseudomonadota</taxon>
        <taxon>Gammaproteobacteria</taxon>
        <taxon>Cellvibrionales</taxon>
        <taxon>Cellvibrionaceae</taxon>
        <taxon>Sessilibacter</taxon>
    </lineage>
</organism>
<accession>A0ABQ0A5B3</accession>
<keyword evidence="5" id="KW-0808">Transferase</keyword>
<comment type="similarity">
    <text evidence="2 4">Belongs to the class-III pyridoxal-phosphate-dependent aminotransferase family.</text>
</comment>
<evidence type="ECO:0000256" key="3">
    <source>
        <dbReference type="ARBA" id="ARBA00022898"/>
    </source>
</evidence>